<dbReference type="EC" id="3.1.13.-" evidence="13"/>
<name>A0A3S3MWR3_9MAGN</name>
<dbReference type="InterPro" id="IPR004859">
    <property type="entry name" value="Xrn1_N"/>
</dbReference>
<keyword evidence="10" id="KW-0804">Transcription</keyword>
<evidence type="ECO:0000256" key="1">
    <source>
        <dbReference type="ARBA" id="ARBA00004123"/>
    </source>
</evidence>
<dbReference type="Gene3D" id="3.40.50.12390">
    <property type="match status" value="1"/>
</dbReference>
<evidence type="ECO:0000259" key="15">
    <source>
        <dbReference type="Pfam" id="PF03159"/>
    </source>
</evidence>
<dbReference type="GO" id="GO:0006397">
    <property type="term" value="P:mRNA processing"/>
    <property type="evidence" value="ECO:0007669"/>
    <property type="project" value="UniProtKB-UniRule"/>
</dbReference>
<evidence type="ECO:0000256" key="12">
    <source>
        <dbReference type="ARBA" id="ARBA00046137"/>
    </source>
</evidence>
<dbReference type="FunFam" id="1.25.40.1050:FF:000002">
    <property type="entry name" value="5'-3' exoribonuclease"/>
    <property type="match status" value="1"/>
</dbReference>
<gene>
    <name evidence="17" type="ORF">CKAN_00966000</name>
</gene>
<evidence type="ECO:0000256" key="9">
    <source>
        <dbReference type="ARBA" id="ARBA00023015"/>
    </source>
</evidence>
<dbReference type="PANTHER" id="PTHR12341">
    <property type="entry name" value="5'-&gt;3' EXORIBONUCLEASE"/>
    <property type="match status" value="1"/>
</dbReference>
<keyword evidence="3" id="KW-0806">Transcription termination</keyword>
<dbReference type="CDD" id="cd18673">
    <property type="entry name" value="PIN_XRN1-2-like"/>
    <property type="match status" value="1"/>
</dbReference>
<dbReference type="GO" id="GO:0006353">
    <property type="term" value="P:DNA-templated transcription termination"/>
    <property type="evidence" value="ECO:0007669"/>
    <property type="project" value="UniProtKB-KW"/>
</dbReference>
<dbReference type="InterPro" id="IPR027073">
    <property type="entry name" value="5_3_exoribonuclease"/>
</dbReference>
<organism evidence="17 18">
    <name type="scientific">Cinnamomum micranthum f. kanehirae</name>
    <dbReference type="NCBI Taxonomy" id="337451"/>
    <lineage>
        <taxon>Eukaryota</taxon>
        <taxon>Viridiplantae</taxon>
        <taxon>Streptophyta</taxon>
        <taxon>Embryophyta</taxon>
        <taxon>Tracheophyta</taxon>
        <taxon>Spermatophyta</taxon>
        <taxon>Magnoliopsida</taxon>
        <taxon>Magnoliidae</taxon>
        <taxon>Laurales</taxon>
        <taxon>Lauraceae</taxon>
        <taxon>Cinnamomum</taxon>
    </lineage>
</organism>
<protein>
    <recommendedName>
        <fullName evidence="13">5'-3' exoribonuclease</fullName>
        <ecNumber evidence="13">3.1.13.-</ecNumber>
    </recommendedName>
</protein>
<dbReference type="Pfam" id="PF17846">
    <property type="entry name" value="XRN_M"/>
    <property type="match status" value="1"/>
</dbReference>
<feature type="region of interest" description="Disordered" evidence="14">
    <location>
        <begin position="410"/>
        <end position="430"/>
    </location>
</feature>
<comment type="function">
    <text evidence="13">Possesses 5'-&gt;3' exoribonuclease activity. Acts as an endogenous post-transcriptional gene silencing (PTGS) suppressor.</text>
</comment>
<dbReference type="GO" id="GO:0006364">
    <property type="term" value="P:rRNA processing"/>
    <property type="evidence" value="ECO:0007669"/>
    <property type="project" value="UniProtKB-KW"/>
</dbReference>
<comment type="caution">
    <text evidence="17">The sequence shown here is derived from an EMBL/GenBank/DDBJ whole genome shotgun (WGS) entry which is preliminary data.</text>
</comment>
<evidence type="ECO:0000256" key="10">
    <source>
        <dbReference type="ARBA" id="ARBA00023163"/>
    </source>
</evidence>
<evidence type="ECO:0000256" key="6">
    <source>
        <dbReference type="ARBA" id="ARBA00022722"/>
    </source>
</evidence>
<accession>A0A3S3MWR3</accession>
<keyword evidence="4" id="KW-0698">rRNA processing</keyword>
<keyword evidence="7 13" id="KW-0378">Hydrolase</keyword>
<reference evidence="17 18" key="1">
    <citation type="journal article" date="2019" name="Nat. Plants">
        <title>Stout camphor tree genome fills gaps in understanding of flowering plant genome evolution.</title>
        <authorList>
            <person name="Chaw S.M."/>
            <person name="Liu Y.C."/>
            <person name="Wu Y.W."/>
            <person name="Wang H.Y."/>
            <person name="Lin C.I."/>
            <person name="Wu C.S."/>
            <person name="Ke H.M."/>
            <person name="Chang L.Y."/>
            <person name="Hsu C.Y."/>
            <person name="Yang H.T."/>
            <person name="Sudianto E."/>
            <person name="Hsu M.H."/>
            <person name="Wu K.P."/>
            <person name="Wang L.N."/>
            <person name="Leebens-Mack J.H."/>
            <person name="Tsai I.J."/>
        </authorList>
    </citation>
    <scope>NUCLEOTIDE SEQUENCE [LARGE SCALE GENOMIC DNA]</scope>
    <source>
        <strain evidence="18">cv. Chaw 1501</strain>
        <tissue evidence="17">Young leaves</tissue>
    </source>
</reference>
<feature type="region of interest" description="Disordered" evidence="14">
    <location>
        <begin position="852"/>
        <end position="873"/>
    </location>
</feature>
<dbReference type="PANTHER" id="PTHR12341:SF53">
    <property type="entry name" value="5'-3' EXORIBONUCLEASE"/>
    <property type="match status" value="1"/>
</dbReference>
<keyword evidence="9" id="KW-0805">Transcription regulation</keyword>
<dbReference type="InterPro" id="IPR017151">
    <property type="entry name" value="Xrn2/3/4"/>
</dbReference>
<dbReference type="FunFam" id="3.40.50.12390:FF:000005">
    <property type="entry name" value="5'-3' exoribonuclease 2"/>
    <property type="match status" value="1"/>
</dbReference>
<dbReference type="Gene3D" id="1.25.40.1050">
    <property type="match status" value="1"/>
</dbReference>
<dbReference type="STRING" id="337451.A0A3S3MWR3"/>
<feature type="domain" description="Xrn1 helical" evidence="16">
    <location>
        <begin position="323"/>
        <end position="768"/>
    </location>
</feature>
<evidence type="ECO:0000313" key="17">
    <source>
        <dbReference type="EMBL" id="RWR80996.1"/>
    </source>
</evidence>
<comment type="subcellular location">
    <subcellularLocation>
        <location evidence="1">Nucleus</location>
    </subcellularLocation>
</comment>
<keyword evidence="18" id="KW-1185">Reference proteome</keyword>
<evidence type="ECO:0000259" key="16">
    <source>
        <dbReference type="Pfam" id="PF17846"/>
    </source>
</evidence>
<feature type="domain" description="Xrn1 N-terminal" evidence="15">
    <location>
        <begin position="1"/>
        <end position="254"/>
    </location>
</feature>
<keyword evidence="6 13" id="KW-0540">Nuclease</keyword>
<evidence type="ECO:0000256" key="14">
    <source>
        <dbReference type="SAM" id="MobiDB-lite"/>
    </source>
</evidence>
<dbReference type="GO" id="GO:0004534">
    <property type="term" value="F:5'-3' RNA exonuclease activity"/>
    <property type="evidence" value="ECO:0007669"/>
    <property type="project" value="UniProtKB-UniRule"/>
</dbReference>
<comment type="function">
    <text evidence="12">Possesses 5'-&gt;3' exoribonuclease activity. Required for the processing of nuclear mRNA and rRNA precursors. May promote the termination of transcription by RNA polymerase II. Essential for vegetative cell growth and chromosome segregation.</text>
</comment>
<evidence type="ECO:0000256" key="2">
    <source>
        <dbReference type="ARBA" id="ARBA00006994"/>
    </source>
</evidence>
<dbReference type="PIRSF" id="PIRSF037239">
    <property type="entry name" value="Exonuclease_Xrn2"/>
    <property type="match status" value="1"/>
</dbReference>
<keyword evidence="5 13" id="KW-0507">mRNA processing</keyword>
<evidence type="ECO:0000256" key="11">
    <source>
        <dbReference type="ARBA" id="ARBA00023242"/>
    </source>
</evidence>
<keyword evidence="11" id="KW-0539">Nucleus</keyword>
<dbReference type="OrthoDB" id="372487at2759"/>
<dbReference type="GO" id="GO:0005634">
    <property type="term" value="C:nucleus"/>
    <property type="evidence" value="ECO:0007669"/>
    <property type="project" value="UniProtKB-SubCell"/>
</dbReference>
<dbReference type="InterPro" id="IPR041412">
    <property type="entry name" value="Xrn1_helical"/>
</dbReference>
<evidence type="ECO:0000256" key="8">
    <source>
        <dbReference type="ARBA" id="ARBA00022839"/>
    </source>
</evidence>
<evidence type="ECO:0000256" key="4">
    <source>
        <dbReference type="ARBA" id="ARBA00022552"/>
    </source>
</evidence>
<keyword evidence="8 13" id="KW-0269">Exonuclease</keyword>
<evidence type="ECO:0000256" key="7">
    <source>
        <dbReference type="ARBA" id="ARBA00022801"/>
    </source>
</evidence>
<dbReference type="GO" id="GO:0003723">
    <property type="term" value="F:RNA binding"/>
    <property type="evidence" value="ECO:0007669"/>
    <property type="project" value="TreeGrafter"/>
</dbReference>
<dbReference type="Pfam" id="PF03159">
    <property type="entry name" value="XRN_N"/>
    <property type="match status" value="1"/>
</dbReference>
<dbReference type="Proteomes" id="UP000283530">
    <property type="component" value="Unassembled WGS sequence"/>
</dbReference>
<evidence type="ECO:0000313" key="18">
    <source>
        <dbReference type="Proteomes" id="UP000283530"/>
    </source>
</evidence>
<proteinExistence type="inferred from homology"/>
<evidence type="ECO:0000256" key="3">
    <source>
        <dbReference type="ARBA" id="ARBA00022472"/>
    </source>
</evidence>
<comment type="similarity">
    <text evidence="2 13">Belongs to the 5'-3' exonuclease family. XRN2/RAT1 subfamily.</text>
</comment>
<dbReference type="EMBL" id="QPKB01000003">
    <property type="protein sequence ID" value="RWR80996.1"/>
    <property type="molecule type" value="Genomic_DNA"/>
</dbReference>
<feature type="compositionally biased region" description="Basic and acidic residues" evidence="14">
    <location>
        <begin position="263"/>
        <end position="285"/>
    </location>
</feature>
<evidence type="ECO:0000256" key="5">
    <source>
        <dbReference type="ARBA" id="ARBA00022664"/>
    </source>
</evidence>
<dbReference type="GO" id="GO:0000956">
    <property type="term" value="P:nuclear-transcribed mRNA catabolic process"/>
    <property type="evidence" value="ECO:0007669"/>
    <property type="project" value="TreeGrafter"/>
</dbReference>
<feature type="region of interest" description="Disordered" evidence="14">
    <location>
        <begin position="262"/>
        <end position="286"/>
    </location>
</feature>
<dbReference type="FunFam" id="3.40.50.12390:FF:000003">
    <property type="entry name" value="5'-3' exoribonuclease"/>
    <property type="match status" value="1"/>
</dbReference>
<evidence type="ECO:0000256" key="13">
    <source>
        <dbReference type="PIRNR" id="PIRNR037239"/>
    </source>
</evidence>
<sequence length="873" mass="100793">MGIPAFYRWLVEKYPLSVVDVLEEVPTVINGITVPIDTSSPNPNGIEFDNLYLDMNGIIHPCFHPENQPAPESYEEVFKVMFEYIDRIFTMIRPRKLLYMAIDGVAPRAKMNQQRARRFRAAKDAADAAAEAEKLRIAFESEGKMLADLEKKKVLDSNVITPGTEFMATLSSALYYYIHLRLNTDPGWRGIKVILSDANVPGEGEHKIMSYIRLQRNLPGFDPNTRHCLYGLDADLIMLALATHEVHFTILREDIRSLQQNDKNQKFRKDTPLKAQHDQKQKEAFSTEGECDAPRLSFQFLHVWVLRNYLKHDLRIPNSTAKTDLERLIDDFVFMCLFVGNDFLPHLPSLEIYEGAIDLLMSVYKKEFDRMGGYLTDSFEVDLERVEHFIQAVASHESAIFRRRSQVQKEREMRNQCSPNAMHGSRDSSILPHVQKNSSRNFSSFKHMESSFCRTSKCSDAKEMQRSLTRLCHMNTTPPSDPIVDKIKLGEEGWKERYYAEKYEVNTEEESETVRKHAVLKYTEGICWVMHYYYQGVCSWQWFYPYHYAPFASDFYGLDQLDIQFTLGEPFKPFDQLMGVLPAASAHALPLFYRKLMTDPSSPIVDFYPTDFEIDMNGKRHTWQAVCKLPFIKESRLLAEVTKVEHTLTDEEKQRNSLGLDVLFVNLSHPLATKIVSSFKRKKDHWKLLKAKIKRKIDPEISGGMNGYMYLSDKTALQPEVCSPIEGLRKITKNHVITVFYKYPHIHPHIPRPPKGLIMPGKSVSKRDVLSMPVLWHEKTAVLGRLFTERPVPKSISGSCLAKLAHQLVSKYYLEQKQENLAAKIQVDAIESSPCYLEEIITDKETKNCERSCKKRKQRGGDSISRKTKKRRN</sequence>
<dbReference type="AlphaFoldDB" id="A0A3S3MWR3"/>